<dbReference type="PANTHER" id="PTHR37539:SF1">
    <property type="entry name" value="ER-BOUND OXYGENASE MPAB_MPAB'_RUBBER OXYGENASE CATALYTIC DOMAIN-CONTAINING PROTEIN"/>
    <property type="match status" value="1"/>
</dbReference>
<dbReference type="RefSeq" id="WP_224974764.1">
    <property type="nucleotide sequence ID" value="NZ_JAYJJU010000010.1"/>
</dbReference>
<accession>A0ABU5XXB0</accession>
<dbReference type="InterPro" id="IPR037473">
    <property type="entry name" value="Lcp-like"/>
</dbReference>
<keyword evidence="1" id="KW-0560">Oxidoreductase</keyword>
<evidence type="ECO:0000313" key="2">
    <source>
        <dbReference type="Proteomes" id="UP001298593"/>
    </source>
</evidence>
<name>A0ABU5XXB0_9MYCO</name>
<keyword evidence="2" id="KW-1185">Reference proteome</keyword>
<sequence length="440" mass="48607">MATYYPELAQRVRAQSSALPALYRGIDFDSQPYRTTTRAEDPSTLPAWVAERAPLLADEQVVELVSTATWLGDVVADAYAALMGQYSVTNLISMVKTACREGIDAVEDAPPELVALIADMEATPDWIDMGLVRKGAHQARIQAALLTPFVIRGTFIATFVNTYSALPMALTGALTSGKRAARRVNETTSFFALTTAPGALERHGPGFEAAAMVRLMHSMVRYNALKRSDRWDVGIYGMPIPQIDQMPAGMISVYLLALRARRAGRTEFNTAERAVVEFSRYRCFLLGLPEELVPASLPQIVDLMNTRAAMLRDDFDDATCGEMVRATMAAYLRPTDRRLDRMADAVERSYSRAAFTRAYCSGDRAVAETMGVTIGVADYLRIALTAPFVVGRWLTVRRASRSPWLRPIADAYVIRMLNRRLVNYGQPEFTSDASQYTPAG</sequence>
<dbReference type="PANTHER" id="PTHR37539">
    <property type="entry name" value="SECRETED PROTEIN-RELATED"/>
    <property type="match status" value="1"/>
</dbReference>
<organism evidence="1 2">
    <name type="scientific">[Mycobacterium] nativiensis</name>
    <dbReference type="NCBI Taxonomy" id="2855503"/>
    <lineage>
        <taxon>Bacteria</taxon>
        <taxon>Bacillati</taxon>
        <taxon>Actinomycetota</taxon>
        <taxon>Actinomycetes</taxon>
        <taxon>Mycobacteriales</taxon>
        <taxon>Mycobacteriaceae</taxon>
        <taxon>Mycolicibacter</taxon>
    </lineage>
</organism>
<gene>
    <name evidence="1" type="ORF">KV113_12695</name>
</gene>
<dbReference type="GO" id="GO:0016491">
    <property type="term" value="F:oxidoreductase activity"/>
    <property type="evidence" value="ECO:0007669"/>
    <property type="project" value="UniProtKB-KW"/>
</dbReference>
<comment type="caution">
    <text evidence="1">The sequence shown here is derived from an EMBL/GenBank/DDBJ whole genome shotgun (WGS) entry which is preliminary data.</text>
</comment>
<dbReference type="EMBL" id="JAYJJU010000010">
    <property type="protein sequence ID" value="MEB3032412.1"/>
    <property type="molecule type" value="Genomic_DNA"/>
</dbReference>
<dbReference type="Proteomes" id="UP001298593">
    <property type="component" value="Unassembled WGS sequence"/>
</dbReference>
<reference evidence="1 2" key="1">
    <citation type="submission" date="2023-12" db="EMBL/GenBank/DDBJ databases">
        <title>Description of new species of Mycobacterium terrae complex isolated from sewage at the Sao Paulo Zoological Park Foundation in Brazil.</title>
        <authorList>
            <person name="Romagnoli C.L."/>
            <person name="Conceicao E.C."/>
            <person name="Machado E."/>
            <person name="Barreto L.B.P.F."/>
            <person name="Sharma A."/>
            <person name="Silva N.M."/>
            <person name="Marques L.E."/>
            <person name="Juliana M.A."/>
            <person name="Lourenco M.C.S."/>
            <person name="Digiampietri L.A."/>
            <person name="Suffys P.N."/>
            <person name="Viana-Niero C."/>
        </authorList>
    </citation>
    <scope>NUCLEOTIDE SEQUENCE [LARGE SCALE GENOMIC DNA]</scope>
    <source>
        <strain evidence="1 2">MYC340</strain>
    </source>
</reference>
<evidence type="ECO:0000313" key="1">
    <source>
        <dbReference type="EMBL" id="MEB3032412.1"/>
    </source>
</evidence>
<dbReference type="EC" id="1.-.-.-" evidence="1"/>
<protein>
    <submittedName>
        <fullName evidence="1">Oxygenase MpaB family protein</fullName>
        <ecNumber evidence="1">1.-.-.-</ecNumber>
    </submittedName>
</protein>
<proteinExistence type="predicted"/>